<dbReference type="EMBL" id="MH153813">
    <property type="protein sequence ID" value="AWN04624.1"/>
    <property type="molecule type" value="Genomic_DNA"/>
</dbReference>
<name>A0A2U8ULJ1_9CAUD</name>
<dbReference type="RefSeq" id="YP_009801744.1">
    <property type="nucleotide sequence ID" value="NC_047975.1"/>
</dbReference>
<organism evidence="1 2">
    <name type="scientific">Microbacterium phage Squash</name>
    <dbReference type="NCBI Taxonomy" id="2182357"/>
    <lineage>
        <taxon>Viruses</taxon>
        <taxon>Duplodnaviria</taxon>
        <taxon>Heunggongvirae</taxon>
        <taxon>Uroviricota</taxon>
        <taxon>Caudoviricetes</taxon>
        <taxon>Squashvirus</taxon>
        <taxon>Squashvirus squash</taxon>
    </lineage>
</organism>
<keyword evidence="2" id="KW-1185">Reference proteome</keyword>
<proteinExistence type="predicted"/>
<evidence type="ECO:0000313" key="1">
    <source>
        <dbReference type="EMBL" id="AWN04624.1"/>
    </source>
</evidence>
<accession>A0A2U8ULJ1</accession>
<sequence>MSTLLDTEPVVLEELDFTPTCDWAGCPKDATWQVFLTCGCAGVICDEHQQKQAQYSETPQGGTCNHCGTPFVHVARFERL</sequence>
<reference evidence="1 2" key="1">
    <citation type="submission" date="2018-04" db="EMBL/GenBank/DDBJ databases">
        <authorList>
            <person name="Fournier C.T."/>
            <person name="Kim C.J."/>
            <person name="Romero I.G."/>
            <person name="Sanchez M."/>
            <person name="Do N."/>
            <person name="Wu S."/>
            <person name="Mosier S.A."/>
            <person name="Wang J."/>
            <person name="Lund A."/>
            <person name="Moberg-Parker J."/>
            <person name="Stanton A.-C.J."/>
            <person name="Garlena R.A."/>
            <person name="Russell D.A."/>
            <person name="Pope W.H."/>
            <person name="Jacobs-Sera D."/>
            <person name="Hatfull G.F."/>
        </authorList>
    </citation>
    <scope>NUCLEOTIDE SEQUENCE [LARGE SCALE GENOMIC DNA]</scope>
</reference>
<gene>
    <name evidence="1" type="primary">5</name>
    <name evidence="1" type="ORF">PBI_SQUASH_5</name>
</gene>
<dbReference type="KEGG" id="vg:54992271"/>
<dbReference type="Proteomes" id="UP000246514">
    <property type="component" value="Segment"/>
</dbReference>
<protein>
    <submittedName>
        <fullName evidence="1">Uncharacterized protein</fullName>
    </submittedName>
</protein>
<dbReference type="GeneID" id="54992271"/>
<evidence type="ECO:0000313" key="2">
    <source>
        <dbReference type="Proteomes" id="UP000246514"/>
    </source>
</evidence>